<dbReference type="GO" id="GO:0043565">
    <property type="term" value="F:sequence-specific DNA binding"/>
    <property type="evidence" value="ECO:0007669"/>
    <property type="project" value="InterPro"/>
</dbReference>
<dbReference type="PRINTS" id="PR00032">
    <property type="entry name" value="HTHARAC"/>
</dbReference>
<reference evidence="5 6" key="1">
    <citation type="journal article" date="2017" name="Int. J. Syst. Evol. Microbiol.">
        <title>Marinicauda algicola sp. nov., isolated from a marine red alga Rhodosorus marinus.</title>
        <authorList>
            <person name="Jeong S.E."/>
            <person name="Jeon S.H."/>
            <person name="Chun B.H."/>
            <person name="Kim D.W."/>
            <person name="Jeon C.O."/>
        </authorList>
    </citation>
    <scope>NUCLEOTIDE SEQUENCE [LARGE SCALE GENOMIC DNA]</scope>
    <source>
        <strain evidence="5 6">JCM 31718</strain>
    </source>
</reference>
<dbReference type="PROSITE" id="PS00041">
    <property type="entry name" value="HTH_ARAC_FAMILY_1"/>
    <property type="match status" value="2"/>
</dbReference>
<evidence type="ECO:0000256" key="1">
    <source>
        <dbReference type="ARBA" id="ARBA00023015"/>
    </source>
</evidence>
<evidence type="ECO:0000313" key="6">
    <source>
        <dbReference type="Proteomes" id="UP000308054"/>
    </source>
</evidence>
<dbReference type="PANTHER" id="PTHR46796">
    <property type="entry name" value="HTH-TYPE TRANSCRIPTIONAL ACTIVATOR RHAS-RELATED"/>
    <property type="match status" value="1"/>
</dbReference>
<dbReference type="EMBL" id="SRXW01000001">
    <property type="protein sequence ID" value="TGY89625.1"/>
    <property type="molecule type" value="Genomic_DNA"/>
</dbReference>
<dbReference type="Gene3D" id="1.10.10.60">
    <property type="entry name" value="Homeodomain-like"/>
    <property type="match status" value="1"/>
</dbReference>
<proteinExistence type="predicted"/>
<dbReference type="SMART" id="SM00342">
    <property type="entry name" value="HTH_ARAC"/>
    <property type="match status" value="1"/>
</dbReference>
<dbReference type="SUPFAM" id="SSF46689">
    <property type="entry name" value="Homeodomain-like"/>
    <property type="match status" value="2"/>
</dbReference>
<dbReference type="InterPro" id="IPR009057">
    <property type="entry name" value="Homeodomain-like_sf"/>
</dbReference>
<dbReference type="InterPro" id="IPR050204">
    <property type="entry name" value="AraC_XylS_family_regulators"/>
</dbReference>
<evidence type="ECO:0000259" key="4">
    <source>
        <dbReference type="PROSITE" id="PS01124"/>
    </source>
</evidence>
<sequence length="274" mass="29519">MRFEALFSSTLLTVQSVHCRVCDRALGPEEGAAYSSLVLVQRGAFAIHRGRHCQLVDPLTAAVFRSDDEFRISHPAGCGDITTEFRFCEDIHLRLLGGARDGCRDPSPGLSLPSSAVWAHRGLLARLAGGACEPLEVEEEAIALAGTAAEAGRNGSPDRVRAGTRVRLADMAARAKALVLEAPAQRWTLQGIGRELGVSPCHLTRSFRHVTGEPLYRFLNRARLAIGLDRIAAGEEGLTGLALDLGFSSHAHFTTAFRREYGRTPSAARALLAQ</sequence>
<protein>
    <submittedName>
        <fullName evidence="5">AraC family transcriptional regulator</fullName>
    </submittedName>
</protein>
<dbReference type="InterPro" id="IPR020449">
    <property type="entry name" value="Tscrpt_reg_AraC-type_HTH"/>
</dbReference>
<keyword evidence="3" id="KW-0804">Transcription</keyword>
<dbReference type="Pfam" id="PF12833">
    <property type="entry name" value="HTH_18"/>
    <property type="match status" value="1"/>
</dbReference>
<evidence type="ECO:0000256" key="3">
    <source>
        <dbReference type="ARBA" id="ARBA00023163"/>
    </source>
</evidence>
<dbReference type="GO" id="GO:0003700">
    <property type="term" value="F:DNA-binding transcription factor activity"/>
    <property type="evidence" value="ECO:0007669"/>
    <property type="project" value="InterPro"/>
</dbReference>
<keyword evidence="1" id="KW-0805">Transcription regulation</keyword>
<keyword evidence="2" id="KW-0238">DNA-binding</keyword>
<gene>
    <name evidence="5" type="ORF">E5163_00310</name>
</gene>
<evidence type="ECO:0000313" key="5">
    <source>
        <dbReference type="EMBL" id="TGY89625.1"/>
    </source>
</evidence>
<organism evidence="5 6">
    <name type="scientific">Marinicauda algicola</name>
    <dbReference type="NCBI Taxonomy" id="2029849"/>
    <lineage>
        <taxon>Bacteria</taxon>
        <taxon>Pseudomonadati</taxon>
        <taxon>Pseudomonadota</taxon>
        <taxon>Alphaproteobacteria</taxon>
        <taxon>Maricaulales</taxon>
        <taxon>Maricaulaceae</taxon>
        <taxon>Marinicauda</taxon>
    </lineage>
</organism>
<keyword evidence="6" id="KW-1185">Reference proteome</keyword>
<dbReference type="InterPro" id="IPR018060">
    <property type="entry name" value="HTH_AraC"/>
</dbReference>
<name>A0A4S2H213_9PROT</name>
<dbReference type="RefSeq" id="WP_135994124.1">
    <property type="nucleotide sequence ID" value="NZ_SRXW01000001.1"/>
</dbReference>
<dbReference type="Proteomes" id="UP000308054">
    <property type="component" value="Unassembled WGS sequence"/>
</dbReference>
<feature type="domain" description="HTH araC/xylS-type" evidence="4">
    <location>
        <begin position="173"/>
        <end position="271"/>
    </location>
</feature>
<accession>A0A4S2H213</accession>
<dbReference type="PROSITE" id="PS01124">
    <property type="entry name" value="HTH_ARAC_FAMILY_2"/>
    <property type="match status" value="1"/>
</dbReference>
<comment type="caution">
    <text evidence="5">The sequence shown here is derived from an EMBL/GenBank/DDBJ whole genome shotgun (WGS) entry which is preliminary data.</text>
</comment>
<dbReference type="OrthoDB" id="186587at2"/>
<evidence type="ECO:0000256" key="2">
    <source>
        <dbReference type="ARBA" id="ARBA00023125"/>
    </source>
</evidence>
<dbReference type="InterPro" id="IPR018062">
    <property type="entry name" value="HTH_AraC-typ_CS"/>
</dbReference>
<dbReference type="PANTHER" id="PTHR46796:SF14">
    <property type="entry name" value="TRANSCRIPTIONAL REGULATORY PROTEIN"/>
    <property type="match status" value="1"/>
</dbReference>
<dbReference type="AlphaFoldDB" id="A0A4S2H213"/>